<protein>
    <submittedName>
        <fullName evidence="3">Peptidoglycan-binding protein</fullName>
    </submittedName>
</protein>
<evidence type="ECO:0000259" key="2">
    <source>
        <dbReference type="Pfam" id="PF01471"/>
    </source>
</evidence>
<dbReference type="EMBL" id="JAFFZE010000010">
    <property type="protein sequence ID" value="MCT2583910.1"/>
    <property type="molecule type" value="Genomic_DNA"/>
</dbReference>
<gene>
    <name evidence="3" type="ORF">JT362_12350</name>
</gene>
<keyword evidence="1" id="KW-0732">Signal</keyword>
<dbReference type="Proteomes" id="UP001156441">
    <property type="component" value="Unassembled WGS sequence"/>
</dbReference>
<evidence type="ECO:0000313" key="4">
    <source>
        <dbReference type="Proteomes" id="UP001156441"/>
    </source>
</evidence>
<sequence length="157" mass="16333">MRRFLATVVASAAVLVGLGASTTTAAAVPSVPPTVSPAVAASADGWCDSWKKLSVGSYVLHQPMIKATGSRNCLLAEGASGSVVRILQLTLKQCNYASGLVVDGDFGPRTKKALAYAQYKRGVDDDGVYGPNTRKALLWPVYYPNGGTVGTCRPSPS</sequence>
<feature type="domain" description="Peptidoglycan binding-like" evidence="2">
    <location>
        <begin position="81"/>
        <end position="137"/>
    </location>
</feature>
<name>A0ABT2J7S8_9PSEU</name>
<reference evidence="3 4" key="1">
    <citation type="submission" date="2021-02" db="EMBL/GenBank/DDBJ databases">
        <title>Actinophytocola xerophila sp. nov., isolated from soil of cotton cropping field.</title>
        <authorList>
            <person name="Huang R."/>
            <person name="Chen X."/>
            <person name="Ge X."/>
            <person name="Liu W."/>
        </authorList>
    </citation>
    <scope>NUCLEOTIDE SEQUENCE [LARGE SCALE GENOMIC DNA]</scope>
    <source>
        <strain evidence="3 4">S1-96</strain>
    </source>
</reference>
<comment type="caution">
    <text evidence="3">The sequence shown here is derived from an EMBL/GenBank/DDBJ whole genome shotgun (WGS) entry which is preliminary data.</text>
</comment>
<proteinExistence type="predicted"/>
<dbReference type="RefSeq" id="WP_260191288.1">
    <property type="nucleotide sequence ID" value="NZ_JAFFZE010000010.1"/>
</dbReference>
<accession>A0ABT2J7S8</accession>
<dbReference type="InterPro" id="IPR036366">
    <property type="entry name" value="PGBDSf"/>
</dbReference>
<dbReference type="InterPro" id="IPR002477">
    <property type="entry name" value="Peptidoglycan-bd-like"/>
</dbReference>
<dbReference type="Gene3D" id="1.10.101.10">
    <property type="entry name" value="PGBD-like superfamily/PGBD"/>
    <property type="match status" value="1"/>
</dbReference>
<feature type="chain" id="PRO_5045602878" evidence="1">
    <location>
        <begin position="26"/>
        <end position="157"/>
    </location>
</feature>
<dbReference type="InterPro" id="IPR036365">
    <property type="entry name" value="PGBD-like_sf"/>
</dbReference>
<evidence type="ECO:0000313" key="3">
    <source>
        <dbReference type="EMBL" id="MCT2583910.1"/>
    </source>
</evidence>
<keyword evidence="4" id="KW-1185">Reference proteome</keyword>
<evidence type="ECO:0000256" key="1">
    <source>
        <dbReference type="SAM" id="SignalP"/>
    </source>
</evidence>
<organism evidence="3 4">
    <name type="scientific">Actinophytocola gossypii</name>
    <dbReference type="NCBI Taxonomy" id="2812003"/>
    <lineage>
        <taxon>Bacteria</taxon>
        <taxon>Bacillati</taxon>
        <taxon>Actinomycetota</taxon>
        <taxon>Actinomycetes</taxon>
        <taxon>Pseudonocardiales</taxon>
        <taxon>Pseudonocardiaceae</taxon>
    </lineage>
</organism>
<dbReference type="Pfam" id="PF01471">
    <property type="entry name" value="PG_binding_1"/>
    <property type="match status" value="1"/>
</dbReference>
<dbReference type="SUPFAM" id="SSF47090">
    <property type="entry name" value="PGBD-like"/>
    <property type="match status" value="1"/>
</dbReference>
<feature type="signal peptide" evidence="1">
    <location>
        <begin position="1"/>
        <end position="25"/>
    </location>
</feature>